<dbReference type="AlphaFoldDB" id="A0A2P5XAH4"/>
<gene>
    <name evidence="1" type="ORF">GOBAR_AA20348</name>
</gene>
<evidence type="ECO:0000313" key="1">
    <source>
        <dbReference type="EMBL" id="PPS00317.1"/>
    </source>
</evidence>
<accession>A0A2P5XAH4</accession>
<name>A0A2P5XAH4_GOSBA</name>
<dbReference type="GO" id="GO:0003676">
    <property type="term" value="F:nucleic acid binding"/>
    <property type="evidence" value="ECO:0007669"/>
    <property type="project" value="InterPro"/>
</dbReference>
<dbReference type="InterPro" id="IPR036397">
    <property type="entry name" value="RNaseH_sf"/>
</dbReference>
<proteinExistence type="predicted"/>
<dbReference type="Gene3D" id="3.30.420.10">
    <property type="entry name" value="Ribonuclease H-like superfamily/Ribonuclease H"/>
    <property type="match status" value="1"/>
</dbReference>
<dbReference type="InterPro" id="IPR012337">
    <property type="entry name" value="RNaseH-like_sf"/>
</dbReference>
<dbReference type="OrthoDB" id="446462at2759"/>
<reference evidence="1 2" key="1">
    <citation type="submission" date="2015-01" db="EMBL/GenBank/DDBJ databases">
        <title>Genome of allotetraploid Gossypium barbadense reveals genomic plasticity and fiber elongation in cotton evolution.</title>
        <authorList>
            <person name="Chen X."/>
            <person name="Liu X."/>
            <person name="Zhao B."/>
            <person name="Zheng H."/>
            <person name="Hu Y."/>
            <person name="Lu G."/>
            <person name="Yang C."/>
            <person name="Chen J."/>
            <person name="Shan C."/>
            <person name="Zhang L."/>
            <person name="Zhou Y."/>
            <person name="Wang L."/>
            <person name="Guo W."/>
            <person name="Bai Y."/>
            <person name="Ruan J."/>
            <person name="Shangguan X."/>
            <person name="Mao Y."/>
            <person name="Jiang J."/>
            <person name="Zhu Y."/>
            <person name="Lei J."/>
            <person name="Kang H."/>
            <person name="Chen S."/>
            <person name="He X."/>
            <person name="Wang R."/>
            <person name="Wang Y."/>
            <person name="Chen J."/>
            <person name="Wang L."/>
            <person name="Yu S."/>
            <person name="Wang B."/>
            <person name="Wei J."/>
            <person name="Song S."/>
            <person name="Lu X."/>
            <person name="Gao Z."/>
            <person name="Gu W."/>
            <person name="Deng X."/>
            <person name="Ma D."/>
            <person name="Wang S."/>
            <person name="Liang W."/>
            <person name="Fang L."/>
            <person name="Cai C."/>
            <person name="Zhu X."/>
            <person name="Zhou B."/>
            <person name="Zhang Y."/>
            <person name="Chen Z."/>
            <person name="Xu S."/>
            <person name="Zhu R."/>
            <person name="Wang S."/>
            <person name="Zhang T."/>
            <person name="Zhao G."/>
        </authorList>
    </citation>
    <scope>NUCLEOTIDE SEQUENCE [LARGE SCALE GENOMIC DNA]</scope>
    <source>
        <strain evidence="2">cv. Xinhai21</strain>
        <tissue evidence="1">Leaf</tissue>
    </source>
</reference>
<dbReference type="Proteomes" id="UP000239757">
    <property type="component" value="Unassembled WGS sequence"/>
</dbReference>
<evidence type="ECO:0000313" key="2">
    <source>
        <dbReference type="Proteomes" id="UP000239757"/>
    </source>
</evidence>
<protein>
    <submittedName>
        <fullName evidence="1">Uncharacterized protein</fullName>
    </submittedName>
</protein>
<organism evidence="1 2">
    <name type="scientific">Gossypium barbadense</name>
    <name type="common">Sea Island cotton</name>
    <name type="synonym">Hibiscus barbadensis</name>
    <dbReference type="NCBI Taxonomy" id="3634"/>
    <lineage>
        <taxon>Eukaryota</taxon>
        <taxon>Viridiplantae</taxon>
        <taxon>Streptophyta</taxon>
        <taxon>Embryophyta</taxon>
        <taxon>Tracheophyta</taxon>
        <taxon>Spermatophyta</taxon>
        <taxon>Magnoliopsida</taxon>
        <taxon>eudicotyledons</taxon>
        <taxon>Gunneridae</taxon>
        <taxon>Pentapetalae</taxon>
        <taxon>rosids</taxon>
        <taxon>malvids</taxon>
        <taxon>Malvales</taxon>
        <taxon>Malvaceae</taxon>
        <taxon>Malvoideae</taxon>
        <taxon>Gossypium</taxon>
    </lineage>
</organism>
<dbReference type="SUPFAM" id="SSF53098">
    <property type="entry name" value="Ribonuclease H-like"/>
    <property type="match status" value="1"/>
</dbReference>
<dbReference type="EMBL" id="KZ665319">
    <property type="protein sequence ID" value="PPS00317.1"/>
    <property type="molecule type" value="Genomic_DNA"/>
</dbReference>
<sequence length="169" mass="18784">MGSIKQLKGAEFVMMNSTALVAKVLSRSDVGRMNSCVSIILKHMIKHDDMFVGLDISWGAPNGALLATYTRIGCVVLDTYSKCVKHVFSNMDITVNVDVGELVADVLHQPHLRGVGLRRLAIEVLEFQFKSRSLALSSIRFYDTKQNQIECVATDAYAAYKIRKKLLGF</sequence>